<feature type="compositionally biased region" description="Basic and acidic residues" evidence="2">
    <location>
        <begin position="18"/>
        <end position="33"/>
    </location>
</feature>
<evidence type="ECO:0000256" key="2">
    <source>
        <dbReference type="SAM" id="MobiDB-lite"/>
    </source>
</evidence>
<feature type="region of interest" description="Disordered" evidence="2">
    <location>
        <begin position="513"/>
        <end position="562"/>
    </location>
</feature>
<reference evidence="4" key="1">
    <citation type="submission" date="2021-04" db="EMBL/GenBank/DDBJ databases">
        <authorList>
            <consortium name="Molecular Ecology Group"/>
        </authorList>
    </citation>
    <scope>NUCLEOTIDE SEQUENCE</scope>
</reference>
<dbReference type="SUPFAM" id="SSF50729">
    <property type="entry name" value="PH domain-like"/>
    <property type="match status" value="1"/>
</dbReference>
<evidence type="ECO:0000256" key="1">
    <source>
        <dbReference type="SAM" id="Coils"/>
    </source>
</evidence>
<protein>
    <recommendedName>
        <fullName evidence="3">PID domain-containing protein</fullName>
    </recommendedName>
</protein>
<dbReference type="InterPro" id="IPR011993">
    <property type="entry name" value="PH-like_dom_sf"/>
</dbReference>
<sequence>MYFLKTRKYLEAQEANESAEKNRQRDRYQRSDSARLVLQALPQQLKESDDGKSSKLASSADAVHGTTTGSAVDSTVRFKPEELPDGACFRPKKDLINLPISKTPSSSGAATTSTQDATAGTAAESEHMEYVRPAEYIGTFSVSGSDKQAREHQMESQLEQMRNARDRRPVNLIISNRGVKVVLIENNNVFMDHSLKRIWYATSDPEYCQFSFLAREPKTSAEVQYCHAFVTKTAEQAEELISIIGDAFKSTYTETKKQPTFHELIEQQVQQQQAKFREIQEEAKNALQQKLKEIATPTPFSEKAQFRMEQRRKSEDVHLMVGSEKVWAKQQIEQYGVKHTMSPERAANKSAGIRQSDIPPRHATPQSSPLKRNSVPPQAASTSHSVPSSPPPHSLSALAIKESVEARTSNSKCKGSPVIALKNEIDRRLSMTNEDDIQSVIILQREFRKEQMRPPKQQPNSMANRPLPLPPSISMSPHRSRQYLDSQSPLQQLHLRQRQQLPHALVPQRSLDDYHLPRSSSSQGSFSSNARDEVVNVKIRDSPTRRQKRPMSEIATSSSGSPGFGAVGSSFYEQQRQCLLSNFAASFQLSNRTDVCVLDTVGQNQEGHMVTEQGFHEAFQNRGRNFNRRADVRLREVRKEGLPAVPHGSRQSKGSSSSDSSHPQTHGHDILNRPVSLGQEQMAGPGLQPTSSSSQGRGESAVPRYQNDSPFRTDKPEQGSKHPAG</sequence>
<feature type="region of interest" description="Disordered" evidence="2">
    <location>
        <begin position="100"/>
        <end position="124"/>
    </location>
</feature>
<feature type="region of interest" description="Disordered" evidence="2">
    <location>
        <begin position="449"/>
        <end position="486"/>
    </location>
</feature>
<feature type="compositionally biased region" description="Basic and acidic residues" evidence="2">
    <location>
        <begin position="711"/>
        <end position="725"/>
    </location>
</feature>
<dbReference type="Pfam" id="PF00640">
    <property type="entry name" value="PID"/>
    <property type="match status" value="1"/>
</dbReference>
<dbReference type="EMBL" id="CAJHNH020008506">
    <property type="protein sequence ID" value="CAG5136220.1"/>
    <property type="molecule type" value="Genomic_DNA"/>
</dbReference>
<dbReference type="AlphaFoldDB" id="A0A8S4A6M3"/>
<dbReference type="PANTHER" id="PTHR15832">
    <property type="entry name" value="SHC (SRC HOMOLOGY DOMAIN C-TERMINAL) ADAPTOR HOMOLOG"/>
    <property type="match status" value="1"/>
</dbReference>
<comment type="caution">
    <text evidence="4">The sequence shown here is derived from an EMBL/GenBank/DDBJ whole genome shotgun (WGS) entry which is preliminary data.</text>
</comment>
<feature type="compositionally biased region" description="Polar residues" evidence="2">
    <location>
        <begin position="688"/>
        <end position="697"/>
    </location>
</feature>
<keyword evidence="1" id="KW-0175">Coiled coil</keyword>
<name>A0A8S4A6M3_9EUPU</name>
<feature type="region of interest" description="Disordered" evidence="2">
    <location>
        <begin position="338"/>
        <end position="395"/>
    </location>
</feature>
<dbReference type="Proteomes" id="UP000678393">
    <property type="component" value="Unassembled WGS sequence"/>
</dbReference>
<evidence type="ECO:0000313" key="5">
    <source>
        <dbReference type="Proteomes" id="UP000678393"/>
    </source>
</evidence>
<organism evidence="4 5">
    <name type="scientific">Candidula unifasciata</name>
    <dbReference type="NCBI Taxonomy" id="100452"/>
    <lineage>
        <taxon>Eukaryota</taxon>
        <taxon>Metazoa</taxon>
        <taxon>Spiralia</taxon>
        <taxon>Lophotrochozoa</taxon>
        <taxon>Mollusca</taxon>
        <taxon>Gastropoda</taxon>
        <taxon>Heterobranchia</taxon>
        <taxon>Euthyneura</taxon>
        <taxon>Panpulmonata</taxon>
        <taxon>Eupulmonata</taxon>
        <taxon>Stylommatophora</taxon>
        <taxon>Helicina</taxon>
        <taxon>Helicoidea</taxon>
        <taxon>Geomitridae</taxon>
        <taxon>Candidula</taxon>
    </lineage>
</organism>
<feature type="region of interest" description="Disordered" evidence="2">
    <location>
        <begin position="13"/>
        <end position="69"/>
    </location>
</feature>
<dbReference type="PANTHER" id="PTHR15832:SF2">
    <property type="entry name" value="SH2 DOMAIN-CONTAINING PROTEIN"/>
    <property type="match status" value="1"/>
</dbReference>
<dbReference type="OrthoDB" id="10013007at2759"/>
<feature type="region of interest" description="Disordered" evidence="2">
    <location>
        <begin position="637"/>
        <end position="725"/>
    </location>
</feature>
<keyword evidence="5" id="KW-1185">Reference proteome</keyword>
<proteinExistence type="predicted"/>
<feature type="compositionally biased region" description="Low complexity" evidence="2">
    <location>
        <begin position="101"/>
        <end position="123"/>
    </location>
</feature>
<evidence type="ECO:0000259" key="3">
    <source>
        <dbReference type="PROSITE" id="PS01179"/>
    </source>
</evidence>
<accession>A0A8S4A6M3</accession>
<dbReference type="Gene3D" id="2.30.29.30">
    <property type="entry name" value="Pleckstrin-homology domain (PH domain)/Phosphotyrosine-binding domain (PTB)"/>
    <property type="match status" value="1"/>
</dbReference>
<gene>
    <name evidence="4" type="ORF">CUNI_LOCUS21778</name>
</gene>
<feature type="domain" description="PID" evidence="3">
    <location>
        <begin position="134"/>
        <end position="259"/>
    </location>
</feature>
<dbReference type="InterPro" id="IPR006020">
    <property type="entry name" value="PTB/PI_dom"/>
</dbReference>
<dbReference type="SMART" id="SM00462">
    <property type="entry name" value="PTB"/>
    <property type="match status" value="1"/>
</dbReference>
<dbReference type="PROSITE" id="PS01179">
    <property type="entry name" value="PID"/>
    <property type="match status" value="1"/>
</dbReference>
<feature type="compositionally biased region" description="Basic and acidic residues" evidence="2">
    <location>
        <begin position="530"/>
        <end position="544"/>
    </location>
</feature>
<evidence type="ECO:0000313" key="4">
    <source>
        <dbReference type="EMBL" id="CAG5136220.1"/>
    </source>
</evidence>
<feature type="coiled-coil region" evidence="1">
    <location>
        <begin position="262"/>
        <end position="289"/>
    </location>
</feature>
<feature type="compositionally biased region" description="Low complexity" evidence="2">
    <location>
        <begin position="519"/>
        <end position="528"/>
    </location>
</feature>
<feature type="compositionally biased region" description="Low complexity" evidence="2">
    <location>
        <begin position="649"/>
        <end position="661"/>
    </location>
</feature>